<dbReference type="InterPro" id="IPR038614">
    <property type="entry name" value="GK_N_sf"/>
</dbReference>
<dbReference type="InterPro" id="IPR039760">
    <property type="entry name" value="MOFRL_protein"/>
</dbReference>
<evidence type="ECO:0000259" key="2">
    <source>
        <dbReference type="Pfam" id="PF13660"/>
    </source>
</evidence>
<dbReference type="Pfam" id="PF05161">
    <property type="entry name" value="MOFRL"/>
    <property type="match status" value="1"/>
</dbReference>
<keyword evidence="4" id="KW-1185">Reference proteome</keyword>
<gene>
    <name evidence="3" type="ORF">V6X73_01680</name>
</gene>
<dbReference type="Proteomes" id="UP001556709">
    <property type="component" value="Unassembled WGS sequence"/>
</dbReference>
<dbReference type="InterPro" id="IPR037035">
    <property type="entry name" value="GK-like_C_sf"/>
</dbReference>
<dbReference type="PANTHER" id="PTHR12227:SF0">
    <property type="entry name" value="GLYCERATE KINASE"/>
    <property type="match status" value="1"/>
</dbReference>
<evidence type="ECO:0000259" key="1">
    <source>
        <dbReference type="Pfam" id="PF05161"/>
    </source>
</evidence>
<dbReference type="InterPro" id="IPR007835">
    <property type="entry name" value="MOFRL"/>
</dbReference>
<comment type="caution">
    <text evidence="3">The sequence shown here is derived from an EMBL/GenBank/DDBJ whole genome shotgun (WGS) entry which is preliminary data.</text>
</comment>
<feature type="domain" description="MOFRL" evidence="1">
    <location>
        <begin position="297"/>
        <end position="401"/>
    </location>
</feature>
<dbReference type="PANTHER" id="PTHR12227">
    <property type="entry name" value="GLYCERATE KINASE"/>
    <property type="match status" value="1"/>
</dbReference>
<evidence type="ECO:0000313" key="4">
    <source>
        <dbReference type="Proteomes" id="UP001556709"/>
    </source>
</evidence>
<feature type="domain" description="MOFRL-associated" evidence="2">
    <location>
        <begin position="11"/>
        <end position="212"/>
    </location>
</feature>
<proteinExistence type="predicted"/>
<protein>
    <submittedName>
        <fullName evidence="3">DUF4147 domain-containing protein</fullName>
    </submittedName>
</protein>
<dbReference type="EMBL" id="JBAKFM010000001">
    <property type="protein sequence ID" value="MEX0468448.1"/>
    <property type="molecule type" value="Genomic_DNA"/>
</dbReference>
<reference evidence="3 4" key="1">
    <citation type="submission" date="2024-02" db="EMBL/GenBank/DDBJ databases">
        <title>New especies of Spiribacter isolated from saline water.</title>
        <authorList>
            <person name="Leon M.J."/>
            <person name="De La Haba R."/>
            <person name="Sanchez-Porro C."/>
            <person name="Ventosa A."/>
        </authorList>
    </citation>
    <scope>NUCLEOTIDE SEQUENCE [LARGE SCALE GENOMIC DNA]</scope>
    <source>
        <strain evidence="4">ag22IC6-390</strain>
    </source>
</reference>
<evidence type="ECO:0000313" key="3">
    <source>
        <dbReference type="EMBL" id="MEX0468448.1"/>
    </source>
</evidence>
<dbReference type="Pfam" id="PF13660">
    <property type="entry name" value="DUF4147"/>
    <property type="match status" value="1"/>
</dbReference>
<dbReference type="Gene3D" id="3.40.50.10180">
    <property type="entry name" value="Glycerate kinase, MOFRL-like N-terminal domain"/>
    <property type="match status" value="1"/>
</dbReference>
<dbReference type="Gene3D" id="3.40.1480.10">
    <property type="entry name" value="MOFRL domain"/>
    <property type="match status" value="1"/>
</dbReference>
<dbReference type="InterPro" id="IPR025286">
    <property type="entry name" value="MOFRL_assoc_dom"/>
</dbReference>
<name>A0ABV3T9Y9_9GAMM</name>
<organism evidence="3 4">
    <name type="scientific">Spiribacter pallidus</name>
    <dbReference type="NCBI Taxonomy" id="1987936"/>
    <lineage>
        <taxon>Bacteria</taxon>
        <taxon>Pseudomonadati</taxon>
        <taxon>Pseudomonadota</taxon>
        <taxon>Gammaproteobacteria</taxon>
        <taxon>Chromatiales</taxon>
        <taxon>Ectothiorhodospiraceae</taxon>
        <taxon>Spiribacter</taxon>
    </lineage>
</organism>
<sequence>MTAIAGLRADIERIYHAALEAVNGRTAVARALREGVVPKGPFYLVAVGKAATAMAHGLADERGGDVMDALVVTRAGYEDPELGERLPGRTITAPHPIPDGRSLEAGEALVGFIEQAPANGRFVFLVSGGASSLVERLAPGMDAAALARLNRWLLASGLDIGRMNRLRKAFSTIKGGRLAQWLAGRRADVLLISDVPGDAPAMIGSGLLFADDAPPLTDAELAALPEGLVPASPGPATPAPSVSGHVVASNAAAVEAAAERARSLGFAVTCPGRFLDGEARALGASLAETLINAPDCLHVWGGEPTVTLPEQPGRGGRMQALALAAAQRLADRPAVLLAAGTDGADGPGEDAGALVDGHTLYRGHRAGLDDEYTLDAADSGRFLAASGDLIRTGGTGTNVMDLVIGYYGSKGTG</sequence>
<accession>A0ABV3T9Y9</accession>
<dbReference type="RefSeq" id="WP_367958049.1">
    <property type="nucleotide sequence ID" value="NZ_JBAKFK010000001.1"/>
</dbReference>
<dbReference type="SUPFAM" id="SSF82544">
    <property type="entry name" value="GckA/TtuD-like"/>
    <property type="match status" value="1"/>
</dbReference>